<dbReference type="InterPro" id="IPR017907">
    <property type="entry name" value="Znf_RING_CS"/>
</dbReference>
<dbReference type="Gene3D" id="2.30.130.40">
    <property type="entry name" value="LON domain-like"/>
    <property type="match status" value="1"/>
</dbReference>
<dbReference type="OrthoDB" id="264917at2759"/>
<protein>
    <submittedName>
        <fullName evidence="7">Uncharacterized protein</fullName>
    </submittedName>
</protein>
<evidence type="ECO:0000256" key="2">
    <source>
        <dbReference type="ARBA" id="ARBA00022771"/>
    </source>
</evidence>
<dbReference type="EMBL" id="GL732695">
    <property type="protein sequence ID" value="EFX66737.1"/>
    <property type="molecule type" value="Genomic_DNA"/>
</dbReference>
<dbReference type="InterPro" id="IPR013083">
    <property type="entry name" value="Znf_RING/FYVE/PHD"/>
</dbReference>
<keyword evidence="2 4" id="KW-0863">Zinc-finger</keyword>
<feature type="domain" description="Lon N-terminal" evidence="6">
    <location>
        <begin position="73"/>
        <end position="283"/>
    </location>
</feature>
<dbReference type="PANTHER" id="PTHR23327:SF42">
    <property type="entry name" value="LON PEPTIDASE N-TERMINAL DOMAIN AND RING FINGER PROTEIN C14F5.10C"/>
    <property type="match status" value="1"/>
</dbReference>
<sequence>MWQPVTTPCGHSFCRTCLDRCMDHKAACPLCQTSLETYLAERKQCLTEFLDYAMATYLPNEYAERSLLHDEEMKELASSHNIPIFICTMAYPTVKCPLHVFEPRYRLMIRRCMESGSRQFGMCSYVQDQPQGFAEFGTMLEVNDVEFFPDGRSVVDTVGGRRFRVLRRGLLDGYCTATVEYLVDQPVDPSRVETVKALHDRVRQEAQNWISSAPANLRQRILGHFGVMPDVEPDWITLPNGPAWLWWLMAILPLNPKAQVATLSMTQIEKRLEAIQRGVAYVRQRTL</sequence>
<dbReference type="PROSITE" id="PS00518">
    <property type="entry name" value="ZF_RING_1"/>
    <property type="match status" value="1"/>
</dbReference>
<dbReference type="Proteomes" id="UP000000305">
    <property type="component" value="Unassembled WGS sequence"/>
</dbReference>
<dbReference type="eggNOG" id="KOG4159">
    <property type="taxonomic scope" value="Eukaryota"/>
</dbReference>
<dbReference type="InterPro" id="IPR001841">
    <property type="entry name" value="Znf_RING"/>
</dbReference>
<accession>E9HND0</accession>
<keyword evidence="8" id="KW-1185">Reference proteome</keyword>
<evidence type="ECO:0000256" key="1">
    <source>
        <dbReference type="ARBA" id="ARBA00022723"/>
    </source>
</evidence>
<organism evidence="7 8">
    <name type="scientific">Daphnia pulex</name>
    <name type="common">Water flea</name>
    <dbReference type="NCBI Taxonomy" id="6669"/>
    <lineage>
        <taxon>Eukaryota</taxon>
        <taxon>Metazoa</taxon>
        <taxon>Ecdysozoa</taxon>
        <taxon>Arthropoda</taxon>
        <taxon>Crustacea</taxon>
        <taxon>Branchiopoda</taxon>
        <taxon>Diplostraca</taxon>
        <taxon>Cladocera</taxon>
        <taxon>Anomopoda</taxon>
        <taxon>Daphniidae</taxon>
        <taxon>Daphnia</taxon>
    </lineage>
</organism>
<dbReference type="HOGENOM" id="CLU_013989_0_0_1"/>
<evidence type="ECO:0000313" key="8">
    <source>
        <dbReference type="Proteomes" id="UP000000305"/>
    </source>
</evidence>
<dbReference type="PANTHER" id="PTHR23327">
    <property type="entry name" value="RING FINGER PROTEIN 127"/>
    <property type="match status" value="1"/>
</dbReference>
<dbReference type="GO" id="GO:0008270">
    <property type="term" value="F:zinc ion binding"/>
    <property type="evidence" value="ECO:0007669"/>
    <property type="project" value="UniProtKB-KW"/>
</dbReference>
<evidence type="ECO:0000256" key="3">
    <source>
        <dbReference type="ARBA" id="ARBA00022833"/>
    </source>
</evidence>
<dbReference type="KEGG" id="dpx:DAPPUDRAFT_130325"/>
<dbReference type="CDD" id="cd16514">
    <property type="entry name" value="RING-HC_LONFs_rpt2"/>
    <property type="match status" value="1"/>
</dbReference>
<keyword evidence="3" id="KW-0862">Zinc</keyword>
<dbReference type="SUPFAM" id="SSF88697">
    <property type="entry name" value="PUA domain-like"/>
    <property type="match status" value="1"/>
</dbReference>
<reference evidence="7 8" key="1">
    <citation type="journal article" date="2011" name="Science">
        <title>The ecoresponsive genome of Daphnia pulex.</title>
        <authorList>
            <person name="Colbourne J.K."/>
            <person name="Pfrender M.E."/>
            <person name="Gilbert D."/>
            <person name="Thomas W.K."/>
            <person name="Tucker A."/>
            <person name="Oakley T.H."/>
            <person name="Tokishita S."/>
            <person name="Aerts A."/>
            <person name="Arnold G.J."/>
            <person name="Basu M.K."/>
            <person name="Bauer D.J."/>
            <person name="Caceres C.E."/>
            <person name="Carmel L."/>
            <person name="Casola C."/>
            <person name="Choi J.H."/>
            <person name="Detter J.C."/>
            <person name="Dong Q."/>
            <person name="Dusheyko S."/>
            <person name="Eads B.D."/>
            <person name="Frohlich T."/>
            <person name="Geiler-Samerotte K.A."/>
            <person name="Gerlach D."/>
            <person name="Hatcher P."/>
            <person name="Jogdeo S."/>
            <person name="Krijgsveld J."/>
            <person name="Kriventseva E.V."/>
            <person name="Kultz D."/>
            <person name="Laforsch C."/>
            <person name="Lindquist E."/>
            <person name="Lopez J."/>
            <person name="Manak J.R."/>
            <person name="Muller J."/>
            <person name="Pangilinan J."/>
            <person name="Patwardhan R.P."/>
            <person name="Pitluck S."/>
            <person name="Pritham E.J."/>
            <person name="Rechtsteiner A."/>
            <person name="Rho M."/>
            <person name="Rogozin I.B."/>
            <person name="Sakarya O."/>
            <person name="Salamov A."/>
            <person name="Schaack S."/>
            <person name="Shapiro H."/>
            <person name="Shiga Y."/>
            <person name="Skalitzky C."/>
            <person name="Smith Z."/>
            <person name="Souvorov A."/>
            <person name="Sung W."/>
            <person name="Tang Z."/>
            <person name="Tsuchiya D."/>
            <person name="Tu H."/>
            <person name="Vos H."/>
            <person name="Wang M."/>
            <person name="Wolf Y.I."/>
            <person name="Yamagata H."/>
            <person name="Yamada T."/>
            <person name="Ye Y."/>
            <person name="Shaw J.R."/>
            <person name="Andrews J."/>
            <person name="Crease T.J."/>
            <person name="Tang H."/>
            <person name="Lucas S.M."/>
            <person name="Robertson H.M."/>
            <person name="Bork P."/>
            <person name="Koonin E.V."/>
            <person name="Zdobnov E.M."/>
            <person name="Grigoriev I.V."/>
            <person name="Lynch M."/>
            <person name="Boore J.L."/>
        </authorList>
    </citation>
    <scope>NUCLEOTIDE SEQUENCE [LARGE SCALE GENOMIC DNA]</scope>
</reference>
<evidence type="ECO:0000256" key="4">
    <source>
        <dbReference type="PROSITE-ProRule" id="PRU00175"/>
    </source>
</evidence>
<dbReference type="OMA" id="SSEVCMF"/>
<dbReference type="PhylomeDB" id="E9HND0"/>
<dbReference type="Gene3D" id="3.30.40.10">
    <property type="entry name" value="Zinc/RING finger domain, C3HC4 (zinc finger)"/>
    <property type="match status" value="1"/>
</dbReference>
<dbReference type="PROSITE" id="PS51787">
    <property type="entry name" value="LON_N"/>
    <property type="match status" value="1"/>
</dbReference>
<dbReference type="InterPro" id="IPR015947">
    <property type="entry name" value="PUA-like_sf"/>
</dbReference>
<dbReference type="InterPro" id="IPR003111">
    <property type="entry name" value="Lon_prtase_N"/>
</dbReference>
<evidence type="ECO:0000259" key="6">
    <source>
        <dbReference type="PROSITE" id="PS51787"/>
    </source>
</evidence>
<dbReference type="Pfam" id="PF02190">
    <property type="entry name" value="LON_substr_bdg"/>
    <property type="match status" value="1"/>
</dbReference>
<dbReference type="Pfam" id="PF13923">
    <property type="entry name" value="zf-C3HC4_2"/>
    <property type="match status" value="1"/>
</dbReference>
<dbReference type="InterPro" id="IPR046336">
    <property type="entry name" value="Lon_prtase_N_sf"/>
</dbReference>
<dbReference type="STRING" id="6669.E9HND0"/>
<dbReference type="AlphaFoldDB" id="E9HND0"/>
<name>E9HND0_DAPPU</name>
<proteinExistence type="predicted"/>
<dbReference type="SMART" id="SM00464">
    <property type="entry name" value="LON"/>
    <property type="match status" value="1"/>
</dbReference>
<evidence type="ECO:0000313" key="7">
    <source>
        <dbReference type="EMBL" id="EFX66737.1"/>
    </source>
</evidence>
<keyword evidence="1" id="KW-0479">Metal-binding</keyword>
<evidence type="ECO:0000259" key="5">
    <source>
        <dbReference type="PROSITE" id="PS50089"/>
    </source>
</evidence>
<dbReference type="SUPFAM" id="SSF57850">
    <property type="entry name" value="RING/U-box"/>
    <property type="match status" value="1"/>
</dbReference>
<dbReference type="PROSITE" id="PS50089">
    <property type="entry name" value="ZF_RING_2"/>
    <property type="match status" value="1"/>
</dbReference>
<feature type="domain" description="RING-type" evidence="5">
    <location>
        <begin position="5"/>
        <end position="32"/>
    </location>
</feature>
<dbReference type="InParanoid" id="E9HND0"/>
<gene>
    <name evidence="7" type="ORF">DAPPUDRAFT_130325</name>
</gene>